<organism evidence="2">
    <name type="scientific">Bosea sp. NBC_00436</name>
    <dbReference type="NCBI Taxonomy" id="2969620"/>
    <lineage>
        <taxon>Bacteria</taxon>
        <taxon>Pseudomonadati</taxon>
        <taxon>Pseudomonadota</taxon>
        <taxon>Alphaproteobacteria</taxon>
        <taxon>Hyphomicrobiales</taxon>
        <taxon>Boseaceae</taxon>
        <taxon>Bosea</taxon>
    </lineage>
</organism>
<proteinExistence type="predicted"/>
<gene>
    <name evidence="2" type="ORF">NWE54_02320</name>
</gene>
<keyword evidence="1" id="KW-0732">Signal</keyword>
<feature type="chain" id="PRO_5038998822" evidence="1">
    <location>
        <begin position="29"/>
        <end position="87"/>
    </location>
</feature>
<evidence type="ECO:0000256" key="1">
    <source>
        <dbReference type="SAM" id="SignalP"/>
    </source>
</evidence>
<feature type="signal peptide" evidence="1">
    <location>
        <begin position="1"/>
        <end position="28"/>
    </location>
</feature>
<sequence>MLTTRIIAAAFGAATLLGAAMSSAPASAAPISAGTTFGAETGLIQQAQYYGRPRYAPGRPHVRRCWTESRRVWVGHRWVRRAVRVCR</sequence>
<dbReference type="EMBL" id="CP102774">
    <property type="protein sequence ID" value="UZF87648.1"/>
    <property type="molecule type" value="Genomic_DNA"/>
</dbReference>
<accession>A0A9E7ZM07</accession>
<dbReference type="AlphaFoldDB" id="A0A9E7ZM07"/>
<reference evidence="2" key="1">
    <citation type="submission" date="2022-08" db="EMBL/GenBank/DDBJ databases">
        <title>Complete Genome Sequences of 2 Bosea sp. soil isolates.</title>
        <authorList>
            <person name="Alvarez Arevalo M."/>
            <person name="Sterndorff E.B."/>
            <person name="Faurdal D."/>
            <person name="Joergensen T.S."/>
            <person name="Weber T."/>
        </authorList>
    </citation>
    <scope>NUCLEOTIDE SEQUENCE</scope>
    <source>
        <strain evidence="2">NBC_00436</strain>
    </source>
</reference>
<protein>
    <submittedName>
        <fullName evidence="2">Uncharacterized protein</fullName>
    </submittedName>
</protein>
<evidence type="ECO:0000313" key="2">
    <source>
        <dbReference type="EMBL" id="UZF87648.1"/>
    </source>
</evidence>
<name>A0A9E7ZM07_9HYPH</name>